<name>A0ABX0ZMR0_9ACTN</name>
<dbReference type="Gene3D" id="3.40.630.30">
    <property type="match status" value="1"/>
</dbReference>
<dbReference type="PROSITE" id="PS51186">
    <property type="entry name" value="GNAT"/>
    <property type="match status" value="1"/>
</dbReference>
<dbReference type="Proteomes" id="UP000734511">
    <property type="component" value="Unassembled WGS sequence"/>
</dbReference>
<organism evidence="2 3">
    <name type="scientific">Actinacidiphila epipremni</name>
    <dbReference type="NCBI Taxonomy" id="2053013"/>
    <lineage>
        <taxon>Bacteria</taxon>
        <taxon>Bacillati</taxon>
        <taxon>Actinomycetota</taxon>
        <taxon>Actinomycetes</taxon>
        <taxon>Kitasatosporales</taxon>
        <taxon>Streptomycetaceae</taxon>
        <taxon>Actinacidiphila</taxon>
    </lineage>
</organism>
<dbReference type="EMBL" id="JAATEJ010000007">
    <property type="protein sequence ID" value="NJP44006.1"/>
    <property type="molecule type" value="Genomic_DNA"/>
</dbReference>
<evidence type="ECO:0000313" key="2">
    <source>
        <dbReference type="EMBL" id="NJP44006.1"/>
    </source>
</evidence>
<sequence length="181" mass="20266">MDIADVTELRSYTTEDLASIRQLLIDVHADAFADQMDDEFHRRFPWFVDQWGGREGFACVVGYDTDEPMGYAYGAPSAAGREWWRPFMAEPADPSTFSLSELMVRPRWRKQGVSEVLHKALLEGRPEAMVALSVDTAHPKVQGLYESWGYRKVGESRPFADSPLYAVMVADLPLTTGTAGS</sequence>
<protein>
    <submittedName>
        <fullName evidence="2">GNAT family N-acetyltransferase</fullName>
    </submittedName>
</protein>
<feature type="domain" description="N-acetyltransferase" evidence="1">
    <location>
        <begin position="7"/>
        <end position="173"/>
    </location>
</feature>
<evidence type="ECO:0000259" key="1">
    <source>
        <dbReference type="PROSITE" id="PS51186"/>
    </source>
</evidence>
<dbReference type="InterPro" id="IPR016181">
    <property type="entry name" value="Acyl_CoA_acyltransferase"/>
</dbReference>
<accession>A0ABX0ZMR0</accession>
<reference evidence="2 3" key="1">
    <citation type="submission" date="2020-03" db="EMBL/GenBank/DDBJ databases">
        <title>WGS of actinomycetes isolated from Thailand.</title>
        <authorList>
            <person name="Thawai C."/>
        </authorList>
    </citation>
    <scope>NUCLEOTIDE SEQUENCE [LARGE SCALE GENOMIC DNA]</scope>
    <source>
        <strain evidence="2 3">PRB2-1</strain>
    </source>
</reference>
<comment type="caution">
    <text evidence="2">The sequence shown here is derived from an EMBL/GenBank/DDBJ whole genome shotgun (WGS) entry which is preliminary data.</text>
</comment>
<gene>
    <name evidence="2" type="ORF">HCN08_11395</name>
</gene>
<dbReference type="InterPro" id="IPR000182">
    <property type="entry name" value="GNAT_dom"/>
</dbReference>
<evidence type="ECO:0000313" key="3">
    <source>
        <dbReference type="Proteomes" id="UP000734511"/>
    </source>
</evidence>
<dbReference type="SUPFAM" id="SSF55729">
    <property type="entry name" value="Acyl-CoA N-acyltransferases (Nat)"/>
    <property type="match status" value="1"/>
</dbReference>
<proteinExistence type="predicted"/>
<keyword evidence="3" id="KW-1185">Reference proteome</keyword>
<dbReference type="Pfam" id="PF00583">
    <property type="entry name" value="Acetyltransf_1"/>
    <property type="match status" value="1"/>
</dbReference>